<feature type="domain" description="CpXC" evidence="1">
    <location>
        <begin position="5"/>
        <end position="116"/>
    </location>
</feature>
<name>A0A136Q6H1_9FIRM</name>
<dbReference type="InterPro" id="IPR025682">
    <property type="entry name" value="CpXC_dom"/>
</dbReference>
<dbReference type="OrthoDB" id="9784124at2"/>
<keyword evidence="3" id="KW-1185">Reference proteome</keyword>
<dbReference type="Pfam" id="PF14353">
    <property type="entry name" value="CpXC"/>
    <property type="match status" value="1"/>
</dbReference>
<organism evidence="2 3">
    <name type="scientific">Christensenella minuta</name>
    <dbReference type="NCBI Taxonomy" id="626937"/>
    <lineage>
        <taxon>Bacteria</taxon>
        <taxon>Bacillati</taxon>
        <taxon>Bacillota</taxon>
        <taxon>Clostridia</taxon>
        <taxon>Christensenellales</taxon>
        <taxon>Christensenellaceae</taxon>
        <taxon>Christensenella</taxon>
    </lineage>
</organism>
<reference evidence="2 3" key="1">
    <citation type="submission" date="2016-02" db="EMBL/GenBank/DDBJ databases">
        <authorList>
            <person name="Wen L."/>
            <person name="He K."/>
            <person name="Yang H."/>
        </authorList>
    </citation>
    <scope>NUCLEOTIDE SEQUENCE [LARGE SCALE GENOMIC DNA]</scope>
    <source>
        <strain evidence="2 3">DSM 22607</strain>
    </source>
</reference>
<accession>A0A136Q6H1</accession>
<dbReference type="RefSeq" id="WP_066520468.1">
    <property type="nucleotide sequence ID" value="NZ_CABMOF010000003.1"/>
</dbReference>
<evidence type="ECO:0000313" key="3">
    <source>
        <dbReference type="Proteomes" id="UP000070366"/>
    </source>
</evidence>
<dbReference type="EMBL" id="LSZW01000047">
    <property type="protein sequence ID" value="KXK66250.1"/>
    <property type="molecule type" value="Genomic_DNA"/>
</dbReference>
<dbReference type="Proteomes" id="UP000070366">
    <property type="component" value="Unassembled WGS sequence"/>
</dbReference>
<dbReference type="KEGG" id="cmiu:B1H56_01875"/>
<sequence>MKETVDCPKCGAQFEFETFPLAERAEKILDLTAFRAACPSCGAELMLPYPCIYHDPAKRVMIRFIPRGFDLTDLPPDVPAPQPGYSLRDVFSTHSFREKVLIFNRGLDDRAIELLKILTIQQNPERFDVKDPDVLLLADADKEALSFFALAKDGNDFILKTPFGLYNQMLTELSSPHFEESGDFETVDSQWVLDHFRLLES</sequence>
<evidence type="ECO:0000259" key="1">
    <source>
        <dbReference type="Pfam" id="PF14353"/>
    </source>
</evidence>
<proteinExistence type="predicted"/>
<dbReference type="AlphaFoldDB" id="A0A136Q6H1"/>
<comment type="caution">
    <text evidence="2">The sequence shown here is derived from an EMBL/GenBank/DDBJ whole genome shotgun (WGS) entry which is preliminary data.</text>
</comment>
<protein>
    <recommendedName>
        <fullName evidence="1">CpXC domain-containing protein</fullName>
    </recommendedName>
</protein>
<dbReference type="STRING" id="626937.HMPREF3293_00987"/>
<evidence type="ECO:0000313" key="2">
    <source>
        <dbReference type="EMBL" id="KXK66250.1"/>
    </source>
</evidence>
<gene>
    <name evidence="2" type="ORF">HMPREF3293_00987</name>
</gene>